<keyword evidence="10" id="KW-0998">Cell outer membrane</keyword>
<dbReference type="PRINTS" id="PR00182">
    <property type="entry name" value="ECOLNEIPORIN"/>
</dbReference>
<keyword evidence="7" id="KW-0406">Ion transport</keyword>
<evidence type="ECO:0000256" key="1">
    <source>
        <dbReference type="ARBA" id="ARBA00004571"/>
    </source>
</evidence>
<dbReference type="PANTHER" id="PTHR34501">
    <property type="entry name" value="PROTEIN YDDL-RELATED"/>
    <property type="match status" value="1"/>
</dbReference>
<evidence type="ECO:0000313" key="14">
    <source>
        <dbReference type="Proteomes" id="UP000239007"/>
    </source>
</evidence>
<evidence type="ECO:0000313" key="13">
    <source>
        <dbReference type="EMBL" id="PQJ52226.1"/>
    </source>
</evidence>
<name>A0A2S7UQH6_9GAMM</name>
<dbReference type="PRINTS" id="PR00184">
    <property type="entry name" value="NEISSPPORIN"/>
</dbReference>
<feature type="signal peptide" evidence="11">
    <location>
        <begin position="1"/>
        <end position="22"/>
    </location>
</feature>
<dbReference type="CDD" id="cd00342">
    <property type="entry name" value="gram_neg_porins"/>
    <property type="match status" value="1"/>
</dbReference>
<evidence type="ECO:0000256" key="3">
    <source>
        <dbReference type="ARBA" id="ARBA00022448"/>
    </source>
</evidence>
<feature type="chain" id="PRO_5015785490" evidence="11">
    <location>
        <begin position="23"/>
        <end position="301"/>
    </location>
</feature>
<evidence type="ECO:0000256" key="11">
    <source>
        <dbReference type="SAM" id="SignalP"/>
    </source>
</evidence>
<accession>A0A2S7UQH6</accession>
<keyword evidence="9" id="KW-0472">Membrane</keyword>
<dbReference type="OrthoDB" id="8173690at2"/>
<dbReference type="GO" id="GO:0015288">
    <property type="term" value="F:porin activity"/>
    <property type="evidence" value="ECO:0007669"/>
    <property type="project" value="UniProtKB-KW"/>
</dbReference>
<dbReference type="Proteomes" id="UP000239007">
    <property type="component" value="Unassembled WGS sequence"/>
</dbReference>
<evidence type="ECO:0000256" key="10">
    <source>
        <dbReference type="ARBA" id="ARBA00023237"/>
    </source>
</evidence>
<keyword evidence="3" id="KW-0813">Transport</keyword>
<dbReference type="InterPro" id="IPR023614">
    <property type="entry name" value="Porin_dom_sf"/>
</dbReference>
<dbReference type="InterPro" id="IPR001702">
    <property type="entry name" value="Porin_Gram-ve"/>
</dbReference>
<reference evidence="13 14" key="1">
    <citation type="submission" date="2016-12" db="EMBL/GenBank/DDBJ databases">
        <title>Diversity of luminous bacteria.</title>
        <authorList>
            <person name="Yoshizawa S."/>
            <person name="Kogure K."/>
        </authorList>
    </citation>
    <scope>NUCLEOTIDE SEQUENCE [LARGE SCALE GENOMIC DNA]</scope>
    <source>
        <strain evidence="13 14">SA4-48</strain>
    </source>
</reference>
<dbReference type="EMBL" id="MSCH01000003">
    <property type="protein sequence ID" value="PQJ52226.1"/>
    <property type="molecule type" value="Genomic_DNA"/>
</dbReference>
<keyword evidence="14" id="KW-1185">Reference proteome</keyword>
<sequence>MKMLKTILATAVISASITPALANTDVYGKLNVSLQSSDSGDGAVSELKSNSSRFGLKGITQLEDGLSLIYKYEFQVDVTDESKEENLKSRNQYIGLKGNFGEVLLGRNDTVLKQSQGKFDLFSDYEADIKNLGWKGENRANDSVTYKTPKFNDFQFGLTYILDEENEDASTSFSATYGDGALKKSKYYAAVAVDSEVGGYDSTRITLGTKLSDVKLGLMFQTQESVETGVDKSGVMLSADYKIGLYNLKGQYQTLEDDAGISVGADRKLGKSTKVFAFYTTFTPDVGDDASYLALGLEHKF</sequence>
<proteinExistence type="predicted"/>
<keyword evidence="8" id="KW-0626">Porin</keyword>
<evidence type="ECO:0000256" key="9">
    <source>
        <dbReference type="ARBA" id="ARBA00023136"/>
    </source>
</evidence>
<dbReference type="Gene3D" id="2.40.160.10">
    <property type="entry name" value="Porin"/>
    <property type="match status" value="1"/>
</dbReference>
<evidence type="ECO:0000256" key="7">
    <source>
        <dbReference type="ARBA" id="ARBA00023065"/>
    </source>
</evidence>
<comment type="subcellular location">
    <subcellularLocation>
        <location evidence="1">Cell outer membrane</location>
        <topology evidence="1">Multi-pass membrane protein</topology>
    </subcellularLocation>
</comment>
<dbReference type="GO" id="GO:0046930">
    <property type="term" value="C:pore complex"/>
    <property type="evidence" value="ECO:0007669"/>
    <property type="project" value="UniProtKB-KW"/>
</dbReference>
<evidence type="ECO:0000256" key="8">
    <source>
        <dbReference type="ARBA" id="ARBA00023114"/>
    </source>
</evidence>
<evidence type="ECO:0000256" key="5">
    <source>
        <dbReference type="ARBA" id="ARBA00022692"/>
    </source>
</evidence>
<dbReference type="InterPro" id="IPR002299">
    <property type="entry name" value="Porin_Neis"/>
</dbReference>
<dbReference type="GO" id="GO:0034220">
    <property type="term" value="P:monoatomic ion transmembrane transport"/>
    <property type="evidence" value="ECO:0007669"/>
    <property type="project" value="InterPro"/>
</dbReference>
<evidence type="ECO:0000256" key="2">
    <source>
        <dbReference type="ARBA" id="ARBA00011233"/>
    </source>
</evidence>
<comment type="caution">
    <text evidence="13">The sequence shown here is derived from an EMBL/GenBank/DDBJ whole genome shotgun (WGS) entry which is preliminary data.</text>
</comment>
<dbReference type="PANTHER" id="PTHR34501:SF9">
    <property type="entry name" value="MAJOR OUTER MEMBRANE PROTEIN P.IA"/>
    <property type="match status" value="1"/>
</dbReference>
<evidence type="ECO:0000256" key="6">
    <source>
        <dbReference type="ARBA" id="ARBA00022729"/>
    </source>
</evidence>
<dbReference type="InterPro" id="IPR033900">
    <property type="entry name" value="Gram_neg_porin_domain"/>
</dbReference>
<evidence type="ECO:0000256" key="4">
    <source>
        <dbReference type="ARBA" id="ARBA00022452"/>
    </source>
</evidence>
<organism evidence="13 14">
    <name type="scientific">Psychrosphaera saromensis</name>
    <dbReference type="NCBI Taxonomy" id="716813"/>
    <lineage>
        <taxon>Bacteria</taxon>
        <taxon>Pseudomonadati</taxon>
        <taxon>Pseudomonadota</taxon>
        <taxon>Gammaproteobacteria</taxon>
        <taxon>Alteromonadales</taxon>
        <taxon>Pseudoalteromonadaceae</taxon>
        <taxon>Psychrosphaera</taxon>
    </lineage>
</organism>
<dbReference type="AlphaFoldDB" id="A0A2S7UQH6"/>
<keyword evidence="6 11" id="KW-0732">Signal</keyword>
<keyword evidence="4" id="KW-1134">Transmembrane beta strand</keyword>
<protein>
    <submittedName>
        <fullName evidence="13">Porin</fullName>
    </submittedName>
</protein>
<evidence type="ECO:0000259" key="12">
    <source>
        <dbReference type="Pfam" id="PF13609"/>
    </source>
</evidence>
<dbReference type="InterPro" id="IPR050298">
    <property type="entry name" value="Gram-neg_bact_OMP"/>
</dbReference>
<dbReference type="GO" id="GO:0009279">
    <property type="term" value="C:cell outer membrane"/>
    <property type="evidence" value="ECO:0007669"/>
    <property type="project" value="UniProtKB-SubCell"/>
</dbReference>
<dbReference type="Pfam" id="PF13609">
    <property type="entry name" value="Porin_4"/>
    <property type="match status" value="1"/>
</dbReference>
<dbReference type="RefSeq" id="WP_105050680.1">
    <property type="nucleotide sequence ID" value="NZ_BMYG01000011.1"/>
</dbReference>
<gene>
    <name evidence="13" type="ORF">BTO11_00175</name>
</gene>
<keyword evidence="5" id="KW-0812">Transmembrane</keyword>
<comment type="subunit">
    <text evidence="2">Homotrimer.</text>
</comment>
<feature type="domain" description="Porin" evidence="12">
    <location>
        <begin position="9"/>
        <end position="282"/>
    </location>
</feature>
<dbReference type="SUPFAM" id="SSF56935">
    <property type="entry name" value="Porins"/>
    <property type="match status" value="1"/>
</dbReference>